<dbReference type="PANTHER" id="PTHR30250:SF11">
    <property type="entry name" value="O-ANTIGEN TRANSPORTER-RELATED"/>
    <property type="match status" value="1"/>
</dbReference>
<organism evidence="7 8">
    <name type="scientific">Apibacter muscae</name>
    <dbReference type="NCBI Taxonomy" id="2509004"/>
    <lineage>
        <taxon>Bacteria</taxon>
        <taxon>Pseudomonadati</taxon>
        <taxon>Bacteroidota</taxon>
        <taxon>Flavobacteriia</taxon>
        <taxon>Flavobacteriales</taxon>
        <taxon>Weeksellaceae</taxon>
        <taxon>Apibacter</taxon>
    </lineage>
</organism>
<evidence type="ECO:0000256" key="4">
    <source>
        <dbReference type="ARBA" id="ARBA00022989"/>
    </source>
</evidence>
<feature type="transmembrane region" description="Helical" evidence="6">
    <location>
        <begin position="119"/>
        <end position="142"/>
    </location>
</feature>
<proteinExistence type="predicted"/>
<feature type="transmembrane region" description="Helical" evidence="6">
    <location>
        <begin position="465"/>
        <end position="483"/>
    </location>
</feature>
<protein>
    <submittedName>
        <fullName evidence="7">Polysaccharide biosynthesis protein</fullName>
    </submittedName>
</protein>
<feature type="transmembrane region" description="Helical" evidence="6">
    <location>
        <begin position="12"/>
        <end position="34"/>
    </location>
</feature>
<accession>A0A563DEC9</accession>
<dbReference type="EMBL" id="SELH01000017">
    <property type="protein sequence ID" value="TWP28658.1"/>
    <property type="molecule type" value="Genomic_DNA"/>
</dbReference>
<feature type="transmembrane region" description="Helical" evidence="6">
    <location>
        <begin position="46"/>
        <end position="68"/>
    </location>
</feature>
<feature type="transmembrane region" description="Helical" evidence="6">
    <location>
        <begin position="352"/>
        <end position="369"/>
    </location>
</feature>
<keyword evidence="5 6" id="KW-0472">Membrane</keyword>
<dbReference type="GO" id="GO:0005886">
    <property type="term" value="C:plasma membrane"/>
    <property type="evidence" value="ECO:0007669"/>
    <property type="project" value="UniProtKB-SubCell"/>
</dbReference>
<dbReference type="RefSeq" id="WP_146292244.1">
    <property type="nucleotide sequence ID" value="NZ_SELH01000017.1"/>
</dbReference>
<evidence type="ECO:0000313" key="8">
    <source>
        <dbReference type="Proteomes" id="UP000319499"/>
    </source>
</evidence>
<keyword evidence="8" id="KW-1185">Reference proteome</keyword>
<feature type="transmembrane region" description="Helical" evidence="6">
    <location>
        <begin position="272"/>
        <end position="293"/>
    </location>
</feature>
<dbReference type="InterPro" id="IPR002797">
    <property type="entry name" value="Polysacc_synth"/>
</dbReference>
<sequence length="506" mass="57960">MYKKLFSQTLIYGLSNVLVRVFPFVLTPMLVKAFGPSKYSVYADFYSAAGIISVLLTHGMETTFFRFFQKFKEDRTQQNMVYFTSLTSVFIVSLIFLAFGLLARVPLANAFKHPDQVNFLVWFLFILAADAMSAVPFAKLRIENKALRFASLKIMNSIVMFFLTVLFIFVIPKQIESYGIGSSIFSKFYNPEYGIGYAFVANLIASIVTFLALTPTMFNGKYSFNIPLWKKMLLYAWPITIAGLAGIINETMDRQFLKYLLPEGTAEIEMGIYSAVYKIATFITLFKTAYLLGVEPFFFSHAGEKNSKKTYASLMKYFTIFSALILLFLVANLDWIGRLYIRNPEYWSGLKVVPILLIGSTFLGIYLNLSIWYKLSDNTHYGAIISVIGAGITIILNWIGLKYTNLGYWACAYATFLSYLVMMVISYVWGQKNYPIPYNQRKLIFYIGGSSLLSILSFYTSNSIFVHIVLGNFLFFIFLYFMIKIEQRDIKIIKEKLKNFKRKGKG</sequence>
<evidence type="ECO:0000256" key="2">
    <source>
        <dbReference type="ARBA" id="ARBA00022475"/>
    </source>
</evidence>
<feature type="transmembrane region" description="Helical" evidence="6">
    <location>
        <begin position="233"/>
        <end position="252"/>
    </location>
</feature>
<dbReference type="Pfam" id="PF01943">
    <property type="entry name" value="Polysacc_synt"/>
    <property type="match status" value="1"/>
</dbReference>
<name>A0A563DEC9_9FLAO</name>
<dbReference type="InterPro" id="IPR050833">
    <property type="entry name" value="Poly_Biosynth_Transport"/>
</dbReference>
<keyword evidence="2" id="KW-1003">Cell membrane</keyword>
<feature type="transmembrane region" description="Helical" evidence="6">
    <location>
        <begin position="80"/>
        <end position="99"/>
    </location>
</feature>
<comment type="subcellular location">
    <subcellularLocation>
        <location evidence="1">Cell membrane</location>
        <topology evidence="1">Multi-pass membrane protein</topology>
    </subcellularLocation>
</comment>
<comment type="caution">
    <text evidence="7">The sequence shown here is derived from an EMBL/GenBank/DDBJ whole genome shotgun (WGS) entry which is preliminary data.</text>
</comment>
<feature type="transmembrane region" description="Helical" evidence="6">
    <location>
        <begin position="154"/>
        <end position="175"/>
    </location>
</feature>
<dbReference type="Proteomes" id="UP000319499">
    <property type="component" value="Unassembled WGS sequence"/>
</dbReference>
<gene>
    <name evidence="7" type="ORF">ETU09_04895</name>
</gene>
<evidence type="ECO:0000256" key="5">
    <source>
        <dbReference type="ARBA" id="ARBA00023136"/>
    </source>
</evidence>
<feature type="transmembrane region" description="Helical" evidence="6">
    <location>
        <begin position="314"/>
        <end position="332"/>
    </location>
</feature>
<evidence type="ECO:0000313" key="7">
    <source>
        <dbReference type="EMBL" id="TWP28658.1"/>
    </source>
</evidence>
<evidence type="ECO:0000256" key="3">
    <source>
        <dbReference type="ARBA" id="ARBA00022692"/>
    </source>
</evidence>
<dbReference type="PANTHER" id="PTHR30250">
    <property type="entry name" value="PST FAMILY PREDICTED COLANIC ACID TRANSPORTER"/>
    <property type="match status" value="1"/>
</dbReference>
<feature type="transmembrane region" description="Helical" evidence="6">
    <location>
        <begin position="195"/>
        <end position="213"/>
    </location>
</feature>
<reference evidence="7 8" key="1">
    <citation type="submission" date="2019-02" db="EMBL/GenBank/DDBJ databases">
        <title>Apibacter muscae sp. nov.: a novel member of the house fly microbiota.</title>
        <authorList>
            <person name="Park R."/>
        </authorList>
    </citation>
    <scope>NUCLEOTIDE SEQUENCE [LARGE SCALE GENOMIC DNA]</scope>
    <source>
        <strain evidence="7 8">AL1</strain>
    </source>
</reference>
<dbReference type="OrthoDB" id="9814608at2"/>
<feature type="transmembrane region" description="Helical" evidence="6">
    <location>
        <begin position="442"/>
        <end position="459"/>
    </location>
</feature>
<evidence type="ECO:0000256" key="1">
    <source>
        <dbReference type="ARBA" id="ARBA00004651"/>
    </source>
</evidence>
<feature type="transmembrane region" description="Helical" evidence="6">
    <location>
        <begin position="406"/>
        <end position="430"/>
    </location>
</feature>
<dbReference type="AlphaFoldDB" id="A0A563DEC9"/>
<feature type="transmembrane region" description="Helical" evidence="6">
    <location>
        <begin position="381"/>
        <end position="400"/>
    </location>
</feature>
<evidence type="ECO:0000256" key="6">
    <source>
        <dbReference type="SAM" id="Phobius"/>
    </source>
</evidence>
<keyword evidence="3 6" id="KW-0812">Transmembrane</keyword>
<keyword evidence="4 6" id="KW-1133">Transmembrane helix</keyword>